<evidence type="ECO:0000313" key="3">
    <source>
        <dbReference type="Proteomes" id="UP000681356"/>
    </source>
</evidence>
<feature type="compositionally biased region" description="Basic and acidic residues" evidence="1">
    <location>
        <begin position="15"/>
        <end position="26"/>
    </location>
</feature>
<accession>A0A8J8B8B8</accession>
<evidence type="ECO:0000256" key="1">
    <source>
        <dbReference type="SAM" id="MobiDB-lite"/>
    </source>
</evidence>
<gene>
    <name evidence="2" type="ORF">KB874_02560</name>
</gene>
<dbReference type="RefSeq" id="WP_212534967.1">
    <property type="nucleotide sequence ID" value="NZ_JAGTUU010000001.1"/>
</dbReference>
<name>A0A8J8B8B8_9RHOB</name>
<evidence type="ECO:0000313" key="2">
    <source>
        <dbReference type="EMBL" id="MBS0123003.1"/>
    </source>
</evidence>
<dbReference type="AlphaFoldDB" id="A0A8J8B8B8"/>
<organism evidence="2 3">
    <name type="scientific">Thetidibacter halocola</name>
    <dbReference type="NCBI Taxonomy" id="2827239"/>
    <lineage>
        <taxon>Bacteria</taxon>
        <taxon>Pseudomonadati</taxon>
        <taxon>Pseudomonadota</taxon>
        <taxon>Alphaproteobacteria</taxon>
        <taxon>Rhodobacterales</taxon>
        <taxon>Roseobacteraceae</taxon>
        <taxon>Thetidibacter</taxon>
    </lineage>
</organism>
<reference evidence="2" key="1">
    <citation type="submission" date="2021-04" db="EMBL/GenBank/DDBJ databases">
        <authorList>
            <person name="Yoon J."/>
        </authorList>
    </citation>
    <scope>NUCLEOTIDE SEQUENCE</scope>
    <source>
        <strain evidence="2">KMU-90</strain>
    </source>
</reference>
<sequence>MSMPPLALLPPPDRAAPDAAERKRWAPADAGPAAAEGYVFARIVLADEDSPEVDSLS</sequence>
<feature type="region of interest" description="Disordered" evidence="1">
    <location>
        <begin position="1"/>
        <end position="31"/>
    </location>
</feature>
<dbReference type="Proteomes" id="UP000681356">
    <property type="component" value="Unassembled WGS sequence"/>
</dbReference>
<dbReference type="EMBL" id="JAGTUU010000001">
    <property type="protein sequence ID" value="MBS0123003.1"/>
    <property type="molecule type" value="Genomic_DNA"/>
</dbReference>
<protein>
    <submittedName>
        <fullName evidence="2">Uncharacterized protein</fullName>
    </submittedName>
</protein>
<comment type="caution">
    <text evidence="2">The sequence shown here is derived from an EMBL/GenBank/DDBJ whole genome shotgun (WGS) entry which is preliminary data.</text>
</comment>
<proteinExistence type="predicted"/>
<keyword evidence="3" id="KW-1185">Reference proteome</keyword>